<organism evidence="2 3">
    <name type="scientific">Pontibacillus salipaludis</name>
    <dbReference type="NCBI Taxonomy" id="1697394"/>
    <lineage>
        <taxon>Bacteria</taxon>
        <taxon>Bacillati</taxon>
        <taxon>Bacillota</taxon>
        <taxon>Bacilli</taxon>
        <taxon>Bacillales</taxon>
        <taxon>Bacillaceae</taxon>
        <taxon>Pontibacillus</taxon>
    </lineage>
</organism>
<name>A0ABQ1QFY7_9BACI</name>
<comment type="caution">
    <text evidence="2">The sequence shown here is derived from an EMBL/GenBank/DDBJ whole genome shotgun (WGS) entry which is preliminary data.</text>
</comment>
<feature type="compositionally biased region" description="Basic and acidic residues" evidence="1">
    <location>
        <begin position="1"/>
        <end position="11"/>
    </location>
</feature>
<dbReference type="EMBL" id="BMIN01000022">
    <property type="protein sequence ID" value="GGD26443.1"/>
    <property type="molecule type" value="Genomic_DNA"/>
</dbReference>
<feature type="compositionally biased region" description="Basic and acidic residues" evidence="1">
    <location>
        <begin position="34"/>
        <end position="52"/>
    </location>
</feature>
<sequence>MPHIDSNRHQECPSSGAVSTSHGKGCLGNGETPAGERGRRDPGLNAVREEALKRKRKFD</sequence>
<evidence type="ECO:0000256" key="1">
    <source>
        <dbReference type="SAM" id="MobiDB-lite"/>
    </source>
</evidence>
<proteinExistence type="predicted"/>
<accession>A0ABQ1QFY7</accession>
<evidence type="ECO:0000313" key="2">
    <source>
        <dbReference type="EMBL" id="GGD26443.1"/>
    </source>
</evidence>
<feature type="compositionally biased region" description="Polar residues" evidence="1">
    <location>
        <begin position="12"/>
        <end position="22"/>
    </location>
</feature>
<keyword evidence="3" id="KW-1185">Reference proteome</keyword>
<dbReference type="Proteomes" id="UP000642571">
    <property type="component" value="Unassembled WGS sequence"/>
</dbReference>
<gene>
    <name evidence="2" type="ORF">GCM10011389_37430</name>
</gene>
<protein>
    <submittedName>
        <fullName evidence="2">Uncharacterized protein</fullName>
    </submittedName>
</protein>
<feature type="region of interest" description="Disordered" evidence="1">
    <location>
        <begin position="1"/>
        <end position="59"/>
    </location>
</feature>
<reference evidence="3" key="1">
    <citation type="journal article" date="2019" name="Int. J. Syst. Evol. Microbiol.">
        <title>The Global Catalogue of Microorganisms (GCM) 10K type strain sequencing project: providing services to taxonomists for standard genome sequencing and annotation.</title>
        <authorList>
            <consortium name="The Broad Institute Genomics Platform"/>
            <consortium name="The Broad Institute Genome Sequencing Center for Infectious Disease"/>
            <person name="Wu L."/>
            <person name="Ma J."/>
        </authorList>
    </citation>
    <scope>NUCLEOTIDE SEQUENCE [LARGE SCALE GENOMIC DNA]</scope>
    <source>
        <strain evidence="3">CGMCC 1.15353</strain>
    </source>
</reference>
<evidence type="ECO:0000313" key="3">
    <source>
        <dbReference type="Proteomes" id="UP000642571"/>
    </source>
</evidence>